<dbReference type="InterPro" id="IPR001466">
    <property type="entry name" value="Beta-lactam-related"/>
</dbReference>
<protein>
    <submittedName>
        <fullName evidence="2">Serine hydrolase</fullName>
    </submittedName>
</protein>
<evidence type="ECO:0000313" key="3">
    <source>
        <dbReference type="Proteomes" id="UP001056429"/>
    </source>
</evidence>
<reference evidence="2" key="1">
    <citation type="journal article" date="2021" name="mSystems">
        <title>Bacteria and Archaea Synergistically Convert Glycine Betaine to Biogenic Methane in the Formosa Cold Seep of the South China Sea.</title>
        <authorList>
            <person name="Li L."/>
            <person name="Zhang W."/>
            <person name="Zhang S."/>
            <person name="Song L."/>
            <person name="Sun Q."/>
            <person name="Zhang H."/>
            <person name="Xiang H."/>
            <person name="Dong X."/>
        </authorList>
    </citation>
    <scope>NUCLEOTIDE SEQUENCE</scope>
    <source>
        <strain evidence="2">ZWT</strain>
    </source>
</reference>
<keyword evidence="2" id="KW-0378">Hydrolase</keyword>
<gene>
    <name evidence="2" type="ORF">KDK92_03820</name>
</gene>
<accession>A0A9J6NY83</accession>
<dbReference type="InterPro" id="IPR012338">
    <property type="entry name" value="Beta-lactam/transpept-like"/>
</dbReference>
<name>A0A9J6NY83_9CLOT</name>
<dbReference type="Pfam" id="PF00144">
    <property type="entry name" value="Beta-lactamase"/>
    <property type="match status" value="1"/>
</dbReference>
<dbReference type="InterPro" id="IPR050789">
    <property type="entry name" value="Diverse_Enzym_Activities"/>
</dbReference>
<organism evidence="2 3">
    <name type="scientific">Oceanirhabdus seepicola</name>
    <dbReference type="NCBI Taxonomy" id="2828781"/>
    <lineage>
        <taxon>Bacteria</taxon>
        <taxon>Bacillati</taxon>
        <taxon>Bacillota</taxon>
        <taxon>Clostridia</taxon>
        <taxon>Eubacteriales</taxon>
        <taxon>Clostridiaceae</taxon>
        <taxon>Oceanirhabdus</taxon>
    </lineage>
</organism>
<dbReference type="PANTHER" id="PTHR43283">
    <property type="entry name" value="BETA-LACTAMASE-RELATED"/>
    <property type="match status" value="1"/>
</dbReference>
<dbReference type="GO" id="GO:0016787">
    <property type="term" value="F:hydrolase activity"/>
    <property type="evidence" value="ECO:0007669"/>
    <property type="project" value="UniProtKB-KW"/>
</dbReference>
<evidence type="ECO:0000259" key="1">
    <source>
        <dbReference type="Pfam" id="PF00144"/>
    </source>
</evidence>
<dbReference type="Proteomes" id="UP001056429">
    <property type="component" value="Unassembled WGS sequence"/>
</dbReference>
<dbReference type="EMBL" id="JAGSOJ010000001">
    <property type="protein sequence ID" value="MCM1988857.1"/>
    <property type="molecule type" value="Genomic_DNA"/>
</dbReference>
<sequence length="320" mass="35907">MDSKKLSELEPIIMSQYNNINGIVVVRQGNIVFERYYNGYGPKDTFHVASVTKSIISALIGIAIDKGYIKSVDQKVLDFFPEYVSNPADIQKGAITIRNLLTMTAPYPFKNWQEPLDRLCRQPDWVKYTLDQLGQNGKIGAFKYSTAGAHLLSAIIARATGKCAREFANECLFQPIGMRVILDYEMKAYGYEDLFGKNVKGWVKDPIGNSTGGWGLTLTPRDMARFGFLYVNGGVWNGNHIISKSWIDESTAMNSNKYGYLWWLQEEDGVFAYSAIGDGGNIICCIPEKDLVVAIASKIITKPRDRWQLIKKCILPSVID</sequence>
<dbReference type="Gene3D" id="3.40.710.10">
    <property type="entry name" value="DD-peptidase/beta-lactamase superfamily"/>
    <property type="match status" value="1"/>
</dbReference>
<dbReference type="AlphaFoldDB" id="A0A9J6NY83"/>
<comment type="caution">
    <text evidence="2">The sequence shown here is derived from an EMBL/GenBank/DDBJ whole genome shotgun (WGS) entry which is preliminary data.</text>
</comment>
<evidence type="ECO:0000313" key="2">
    <source>
        <dbReference type="EMBL" id="MCM1988857.1"/>
    </source>
</evidence>
<dbReference type="SUPFAM" id="SSF56601">
    <property type="entry name" value="beta-lactamase/transpeptidase-like"/>
    <property type="match status" value="1"/>
</dbReference>
<keyword evidence="3" id="KW-1185">Reference proteome</keyword>
<dbReference type="PANTHER" id="PTHR43283:SF7">
    <property type="entry name" value="BETA-LACTAMASE-RELATED DOMAIN-CONTAINING PROTEIN"/>
    <property type="match status" value="1"/>
</dbReference>
<proteinExistence type="predicted"/>
<feature type="domain" description="Beta-lactamase-related" evidence="1">
    <location>
        <begin position="23"/>
        <end position="298"/>
    </location>
</feature>
<reference evidence="2" key="2">
    <citation type="submission" date="2021-04" db="EMBL/GenBank/DDBJ databases">
        <authorList>
            <person name="Dong X."/>
        </authorList>
    </citation>
    <scope>NUCLEOTIDE SEQUENCE</scope>
    <source>
        <strain evidence="2">ZWT</strain>
    </source>
</reference>